<evidence type="ECO:0000313" key="2">
    <source>
        <dbReference type="EMBL" id="KAG5844725.1"/>
    </source>
</evidence>
<feature type="region of interest" description="Disordered" evidence="1">
    <location>
        <begin position="87"/>
        <end position="136"/>
    </location>
</feature>
<evidence type="ECO:0000256" key="1">
    <source>
        <dbReference type="SAM" id="MobiDB-lite"/>
    </source>
</evidence>
<feature type="compositionally biased region" description="Basic residues" evidence="1">
    <location>
        <begin position="111"/>
        <end position="121"/>
    </location>
</feature>
<dbReference type="GO" id="GO:0050862">
    <property type="term" value="P:positive regulation of T cell receptor signaling pathway"/>
    <property type="evidence" value="ECO:0007669"/>
    <property type="project" value="TreeGrafter"/>
</dbReference>
<feature type="region of interest" description="Disordered" evidence="1">
    <location>
        <begin position="190"/>
        <end position="218"/>
    </location>
</feature>
<protein>
    <submittedName>
        <fullName evidence="2">Uncharacterized protein</fullName>
    </submittedName>
</protein>
<feature type="compositionally biased region" description="Basic and acidic residues" evidence="1">
    <location>
        <begin position="190"/>
        <end position="201"/>
    </location>
</feature>
<proteinExistence type="predicted"/>
<dbReference type="PANTHER" id="PTHR15951">
    <property type="entry name" value="T-CELL RECEPTOR-ASSOCIATED TRANSMEMBRANE ADAPTER 1"/>
    <property type="match status" value="1"/>
</dbReference>
<gene>
    <name evidence="2" type="ORF">ANANG_G00165580</name>
</gene>
<evidence type="ECO:0000313" key="3">
    <source>
        <dbReference type="Proteomes" id="UP001044222"/>
    </source>
</evidence>
<name>A0A9D3RVL6_ANGAN</name>
<dbReference type="PANTHER" id="PTHR15951:SF2">
    <property type="entry name" value="T-CELL RECEPTOR-ASSOCIATED TRANSMEMBRANE ADAPTER 1"/>
    <property type="match status" value="1"/>
</dbReference>
<sequence>MAVALALVSIILAISLCLNAILYSLRRRDARRKAVEEYPCPEPEAYHMDSPEVTLDQENPIYGNINPDRTGAGGAGGGGEVFYEHMTTRSREEKPPQQDVSYASLDLVVGQKRRKKHRNKQNPRPGQSRAEHPSQQDFLEVEVEVEAEPGMPCRNSSPMISRNSIYLNSHQVAMESEELERRLEREREGLMDFDNVHDDPTRFFTRANQSQAFDTDSR</sequence>
<dbReference type="GO" id="GO:0001920">
    <property type="term" value="P:negative regulation of receptor recycling"/>
    <property type="evidence" value="ECO:0007669"/>
    <property type="project" value="TreeGrafter"/>
</dbReference>
<dbReference type="InterPro" id="IPR020399">
    <property type="entry name" value="T-cell_rcpt-assoc_TM_adapter-1"/>
</dbReference>
<comment type="caution">
    <text evidence="2">The sequence shown here is derived from an EMBL/GenBank/DDBJ whole genome shotgun (WGS) entry which is preliminary data.</text>
</comment>
<dbReference type="GO" id="GO:0042101">
    <property type="term" value="C:T cell receptor complex"/>
    <property type="evidence" value="ECO:0007669"/>
    <property type="project" value="TreeGrafter"/>
</dbReference>
<keyword evidence="3" id="KW-1185">Reference proteome</keyword>
<dbReference type="Proteomes" id="UP001044222">
    <property type="component" value="Chromosome 8"/>
</dbReference>
<accession>A0A9D3RVL6</accession>
<reference evidence="2" key="1">
    <citation type="submission" date="2021-01" db="EMBL/GenBank/DDBJ databases">
        <title>A chromosome-scale assembly of European eel, Anguilla anguilla.</title>
        <authorList>
            <person name="Henkel C."/>
            <person name="Jong-Raadsen S.A."/>
            <person name="Dufour S."/>
            <person name="Weltzien F.-A."/>
            <person name="Palstra A.P."/>
            <person name="Pelster B."/>
            <person name="Spaink H.P."/>
            <person name="Van Den Thillart G.E."/>
            <person name="Jansen H."/>
            <person name="Zahm M."/>
            <person name="Klopp C."/>
            <person name="Cedric C."/>
            <person name="Louis A."/>
            <person name="Berthelot C."/>
            <person name="Parey E."/>
            <person name="Roest Crollius H."/>
            <person name="Montfort J."/>
            <person name="Robinson-Rechavi M."/>
            <person name="Bucao C."/>
            <person name="Bouchez O."/>
            <person name="Gislard M."/>
            <person name="Lluch J."/>
            <person name="Milhes M."/>
            <person name="Lampietro C."/>
            <person name="Lopez Roques C."/>
            <person name="Donnadieu C."/>
            <person name="Braasch I."/>
            <person name="Desvignes T."/>
            <person name="Postlethwait J."/>
            <person name="Bobe J."/>
            <person name="Guiguen Y."/>
            <person name="Dirks R."/>
        </authorList>
    </citation>
    <scope>NUCLEOTIDE SEQUENCE</scope>
    <source>
        <strain evidence="2">Tag_6206</strain>
        <tissue evidence="2">Liver</tissue>
    </source>
</reference>
<feature type="compositionally biased region" description="Basic and acidic residues" evidence="1">
    <location>
        <begin position="87"/>
        <end position="96"/>
    </location>
</feature>
<organism evidence="2 3">
    <name type="scientific">Anguilla anguilla</name>
    <name type="common">European freshwater eel</name>
    <name type="synonym">Muraena anguilla</name>
    <dbReference type="NCBI Taxonomy" id="7936"/>
    <lineage>
        <taxon>Eukaryota</taxon>
        <taxon>Metazoa</taxon>
        <taxon>Chordata</taxon>
        <taxon>Craniata</taxon>
        <taxon>Vertebrata</taxon>
        <taxon>Euteleostomi</taxon>
        <taxon>Actinopterygii</taxon>
        <taxon>Neopterygii</taxon>
        <taxon>Teleostei</taxon>
        <taxon>Anguilliformes</taxon>
        <taxon>Anguillidae</taxon>
        <taxon>Anguilla</taxon>
    </lineage>
</organism>
<feature type="compositionally biased region" description="Polar residues" evidence="1">
    <location>
        <begin position="206"/>
        <end position="218"/>
    </location>
</feature>
<dbReference type="EMBL" id="JAFIRN010000008">
    <property type="protein sequence ID" value="KAG5844725.1"/>
    <property type="molecule type" value="Genomic_DNA"/>
</dbReference>
<dbReference type="AlphaFoldDB" id="A0A9D3RVL6"/>